<dbReference type="InterPro" id="IPR011990">
    <property type="entry name" value="TPR-like_helical_dom_sf"/>
</dbReference>
<dbReference type="Gene3D" id="1.25.40.10">
    <property type="entry name" value="Tetratricopeptide repeat domain"/>
    <property type="match status" value="2"/>
</dbReference>
<gene>
    <name evidence="9" type="ORF">SAMN05444272_1454</name>
</gene>
<dbReference type="InterPro" id="IPR037919">
    <property type="entry name" value="OGT"/>
</dbReference>
<evidence type="ECO:0000259" key="8">
    <source>
        <dbReference type="Pfam" id="PF13844"/>
    </source>
</evidence>
<keyword evidence="7" id="KW-0802">TPR repeat</keyword>
<dbReference type="PANTHER" id="PTHR44366">
    <property type="entry name" value="UDP-N-ACETYLGLUCOSAMINE--PEPTIDE N-ACETYLGLUCOSAMINYLTRANSFERASE 110 KDA SUBUNIT"/>
    <property type="match status" value="1"/>
</dbReference>
<dbReference type="EMBL" id="FRBW01000002">
    <property type="protein sequence ID" value="SHL97574.1"/>
    <property type="molecule type" value="Genomic_DNA"/>
</dbReference>
<dbReference type="Proteomes" id="UP000186002">
    <property type="component" value="Unassembled WGS sequence"/>
</dbReference>
<keyword evidence="4" id="KW-0328">Glycosyltransferase</keyword>
<feature type="domain" description="O-GlcNAc transferase C-terminal" evidence="8">
    <location>
        <begin position="228"/>
        <end position="380"/>
    </location>
</feature>
<evidence type="ECO:0000256" key="2">
    <source>
        <dbReference type="ARBA" id="ARBA00005386"/>
    </source>
</evidence>
<proteinExistence type="inferred from homology"/>
<dbReference type="Gene3D" id="3.40.50.11380">
    <property type="match status" value="1"/>
</dbReference>
<dbReference type="GO" id="GO:0006493">
    <property type="term" value="P:protein O-linked glycosylation"/>
    <property type="evidence" value="ECO:0007669"/>
    <property type="project" value="InterPro"/>
</dbReference>
<dbReference type="RefSeq" id="WP_073011243.1">
    <property type="nucleotide sequence ID" value="NZ_FRBW01000002.1"/>
</dbReference>
<dbReference type="EC" id="2.4.1.255" evidence="3"/>
<evidence type="ECO:0000256" key="1">
    <source>
        <dbReference type="ARBA" id="ARBA00004922"/>
    </source>
</evidence>
<dbReference type="Pfam" id="PF13844">
    <property type="entry name" value="Glyco_transf_41"/>
    <property type="match status" value="2"/>
</dbReference>
<evidence type="ECO:0000256" key="6">
    <source>
        <dbReference type="ARBA" id="ARBA00022737"/>
    </source>
</evidence>
<dbReference type="OrthoDB" id="146908at2"/>
<evidence type="ECO:0000256" key="5">
    <source>
        <dbReference type="ARBA" id="ARBA00022679"/>
    </source>
</evidence>
<dbReference type="SMART" id="SM00028">
    <property type="entry name" value="TPR"/>
    <property type="match status" value="3"/>
</dbReference>
<dbReference type="SUPFAM" id="SSF53756">
    <property type="entry name" value="UDP-Glycosyltransferase/glycogen phosphorylase"/>
    <property type="match status" value="1"/>
</dbReference>
<reference evidence="9 10" key="1">
    <citation type="submission" date="2016-11" db="EMBL/GenBank/DDBJ databases">
        <authorList>
            <person name="Jaros S."/>
            <person name="Januszkiewicz K."/>
            <person name="Wedrychowicz H."/>
        </authorList>
    </citation>
    <scope>NUCLEOTIDE SEQUENCE [LARGE SCALE GENOMIC DNA]</scope>
    <source>
        <strain evidence="9 10">DSM 22153</strain>
    </source>
</reference>
<dbReference type="Gene3D" id="3.40.50.2000">
    <property type="entry name" value="Glycogen Phosphorylase B"/>
    <property type="match status" value="1"/>
</dbReference>
<sequence length="658" mass="72591">MATETSLSIMEVINAAETLKSSGAHAAAEVLYTAWVSQNPEDPLLYAVLFNQAVLLSETGKLAAARECLERSIALKPDFHPSYINLGRVLEEQGEVGQAIGRWNTILEQTLSVNAAALASRITALNQIARLLEATSQDELAETMLRQSLELDPHQSEVIQHYIALRQRQCEWPALQVVERVHKRQLVEAISPLSGAALSDDPLLQLAVSAAYNRRDVGTPAQPMTAWPKAMQHDGPLRIGYLSSDLREHAVGYLMTEVLGLHDRSAVEIFAYDCGPASDDPLSRNFRATTDHWRRISELNDADAARLIANDGIQILVDVNGYTREGRTQLVSLRPAPVIVNWLGYPGTLASPAHHYIIADGITVPEDAEDYYSEKVVRLPCYQPNSRDRVLFEGTLTRSDFGLPEEETVFCCFNGSQKITPHVMDRWLTILAKVPGSVLWLLTGGENTDQRLRSYAETKGVSGDRLVFAGKLPNAQHLARYPLADLFLDTSPYGAHTTASDALWMGVPVLTVAGRCFAARVCASLVDAAGLPDLICETPDQYVQQAVALGRDRSALDRLKQQLRENRSSCRLFDTPGLVKGLETLYAQMWGECLDGRLPQPDLADLEALMDVAARMDHEGKDMLSEPDYRGLWARQLAARHVSRPMTGPRIKRLMGAG</sequence>
<evidence type="ECO:0000256" key="7">
    <source>
        <dbReference type="ARBA" id="ARBA00022803"/>
    </source>
</evidence>
<dbReference type="SUPFAM" id="SSF48452">
    <property type="entry name" value="TPR-like"/>
    <property type="match status" value="1"/>
</dbReference>
<dbReference type="PANTHER" id="PTHR44366:SF1">
    <property type="entry name" value="UDP-N-ACETYLGLUCOSAMINE--PEPTIDE N-ACETYLGLUCOSAMINYLTRANSFERASE 110 KDA SUBUNIT"/>
    <property type="match status" value="1"/>
</dbReference>
<dbReference type="STRING" id="735517.SAMN05444272_1454"/>
<dbReference type="AlphaFoldDB" id="A0A1M7F0D9"/>
<accession>A0A1M7F0D9</accession>
<evidence type="ECO:0000256" key="3">
    <source>
        <dbReference type="ARBA" id="ARBA00011970"/>
    </source>
</evidence>
<keyword evidence="5 9" id="KW-0808">Transferase</keyword>
<feature type="domain" description="O-GlcNAc transferase C-terminal" evidence="8">
    <location>
        <begin position="397"/>
        <end position="576"/>
    </location>
</feature>
<evidence type="ECO:0000256" key="4">
    <source>
        <dbReference type="ARBA" id="ARBA00022676"/>
    </source>
</evidence>
<dbReference type="InterPro" id="IPR019734">
    <property type="entry name" value="TPR_rpt"/>
</dbReference>
<keyword evidence="6" id="KW-0677">Repeat</keyword>
<organism evidence="9 10">
    <name type="scientific">Roseibium suaedae</name>
    <dbReference type="NCBI Taxonomy" id="735517"/>
    <lineage>
        <taxon>Bacteria</taxon>
        <taxon>Pseudomonadati</taxon>
        <taxon>Pseudomonadota</taxon>
        <taxon>Alphaproteobacteria</taxon>
        <taxon>Hyphomicrobiales</taxon>
        <taxon>Stappiaceae</taxon>
        <taxon>Roseibium</taxon>
    </lineage>
</organism>
<comment type="pathway">
    <text evidence="1">Protein modification; protein glycosylation.</text>
</comment>
<dbReference type="GO" id="GO:0097363">
    <property type="term" value="F:protein O-acetylglucosaminyltransferase activity"/>
    <property type="evidence" value="ECO:0007669"/>
    <property type="project" value="UniProtKB-EC"/>
</dbReference>
<dbReference type="InterPro" id="IPR029489">
    <property type="entry name" value="OGT/SEC/SPY_C"/>
</dbReference>
<protein>
    <recommendedName>
        <fullName evidence="3">protein O-GlcNAc transferase</fullName>
        <ecNumber evidence="3">2.4.1.255</ecNumber>
    </recommendedName>
</protein>
<name>A0A1M7F0D9_9HYPH</name>
<keyword evidence="10" id="KW-1185">Reference proteome</keyword>
<evidence type="ECO:0000313" key="10">
    <source>
        <dbReference type="Proteomes" id="UP000186002"/>
    </source>
</evidence>
<dbReference type="Pfam" id="PF13181">
    <property type="entry name" value="TPR_8"/>
    <property type="match status" value="2"/>
</dbReference>
<comment type="similarity">
    <text evidence="2">Belongs to the glycosyltransferase 41 family. O-GlcNAc transferase subfamily.</text>
</comment>
<evidence type="ECO:0000313" key="9">
    <source>
        <dbReference type="EMBL" id="SHL97574.1"/>
    </source>
</evidence>